<evidence type="ECO:0000313" key="1">
    <source>
        <dbReference type="EMBL" id="CEN33938.1"/>
    </source>
</evidence>
<dbReference type="AlphaFoldDB" id="A0A0B7H8H0"/>
<sequence>MSLQLLLLNFWVNSLKNVKEIKQDLFSRNAVLVSVTMKSVEVVQENAFYFIRTLTSVTFGNKIREIKSRCV</sequence>
<evidence type="ECO:0000313" key="2">
    <source>
        <dbReference type="Proteomes" id="UP000044026"/>
    </source>
</evidence>
<dbReference type="InterPro" id="IPR032675">
    <property type="entry name" value="LRR_dom_sf"/>
</dbReference>
<dbReference type="InterPro" id="IPR026906">
    <property type="entry name" value="LRR_5"/>
</dbReference>
<name>A0A0B7H8H0_9FLAO</name>
<dbReference type="Pfam" id="PF13306">
    <property type="entry name" value="LRR_5"/>
    <property type="match status" value="1"/>
</dbReference>
<dbReference type="EMBL" id="CDOE01000044">
    <property type="protein sequence ID" value="CEN33938.1"/>
    <property type="molecule type" value="Genomic_DNA"/>
</dbReference>
<protein>
    <submittedName>
        <fullName evidence="1">Uncharacterized protein</fullName>
    </submittedName>
</protein>
<organism evidence="1 2">
    <name type="scientific">Capnocytophaga canimorsus</name>
    <dbReference type="NCBI Taxonomy" id="28188"/>
    <lineage>
        <taxon>Bacteria</taxon>
        <taxon>Pseudomonadati</taxon>
        <taxon>Bacteroidota</taxon>
        <taxon>Flavobacteriia</taxon>
        <taxon>Flavobacteriales</taxon>
        <taxon>Flavobacteriaceae</taxon>
        <taxon>Capnocytophaga</taxon>
    </lineage>
</organism>
<dbReference type="Proteomes" id="UP000044026">
    <property type="component" value="Unassembled WGS sequence"/>
</dbReference>
<proteinExistence type="predicted"/>
<dbReference type="Gene3D" id="3.80.10.10">
    <property type="entry name" value="Ribonuclease Inhibitor"/>
    <property type="match status" value="1"/>
</dbReference>
<accession>A0A0B7H8H0</accession>
<reference evidence="1 2" key="1">
    <citation type="submission" date="2015-01" db="EMBL/GenBank/DDBJ databases">
        <authorList>
            <person name="Xiang T."/>
            <person name="Song Y."/>
            <person name="Huang L."/>
            <person name="Wang B."/>
            <person name="Wu P."/>
        </authorList>
    </citation>
    <scope>NUCLEOTIDE SEQUENCE [LARGE SCALE GENOMIC DNA]</scope>
    <source>
        <strain evidence="1 2">Cc12</strain>
    </source>
</reference>
<gene>
    <name evidence="1" type="ORF">CCAN12_490020</name>
</gene>